<dbReference type="Proteomes" id="UP000694232">
    <property type="component" value="Chromosome 1"/>
</dbReference>
<evidence type="ECO:0000313" key="7">
    <source>
        <dbReference type="EMBL" id="QXO17323.1"/>
    </source>
</evidence>
<feature type="compositionally biased region" description="Polar residues" evidence="5">
    <location>
        <begin position="434"/>
        <end position="445"/>
    </location>
</feature>
<feature type="domain" description="Protein kinase" evidence="6">
    <location>
        <begin position="78"/>
        <end position="382"/>
    </location>
</feature>
<evidence type="ECO:0000256" key="2">
    <source>
        <dbReference type="ARBA" id="ARBA00022741"/>
    </source>
</evidence>
<evidence type="ECO:0000256" key="1">
    <source>
        <dbReference type="ARBA" id="ARBA00022679"/>
    </source>
</evidence>
<reference evidence="7" key="1">
    <citation type="submission" date="2021-06" db="EMBL/GenBank/DDBJ databases">
        <title>Vibrio nov. sp., novel gut bacterium isolated from Yellow Sea oyster.</title>
        <authorList>
            <person name="Muhammad N."/>
            <person name="Nguyen T.H."/>
            <person name="Lee Y.-J."/>
            <person name="Ko J."/>
            <person name="Kim S.-G."/>
        </authorList>
    </citation>
    <scope>NUCLEOTIDE SEQUENCE</scope>
    <source>
        <strain evidence="7">OG9-811</strain>
    </source>
</reference>
<evidence type="ECO:0000256" key="5">
    <source>
        <dbReference type="SAM" id="MobiDB-lite"/>
    </source>
</evidence>
<sequence length="445" mass="50253">MQAPDSSTQFFYDWLDLSESEQQDAIARLQVEQPDLYQEVLPLLTASAATSLHQVLAHHALAWAADSADYSQQLIDKYQLHDEIGRGGIGIVYAATRADNTYEQQLAVKLIQPHIIEQLGQRALFAEAQILARLNHPGIAKVYDGGLFHDQVYIVMEYIHGPTLDSYLQQQELTRQDKLRLFIRICQAVEHAHDHQVLHADLKPANILISSGDQPKLIDFNLTQKFKPQSAQLHDSSLLAFSNQYASPEQKQGEYLTQQSDVYSLGKILHAVFPTPKAGSDLACIIAKATESDTGQRYLSVGDLRHDVEHLLALRPISLRQHLPFYLLKRLVQRRPFYCLLLSLLLASATSFTIAVIEKNRQLSAEKKISDNMLFELTQLLFHSKNSLEQPLSIDAMLEITRRRILSNPDIPQHIKQKMLLALLTPTPPKQHNRPTAQPATPNQP</sequence>
<dbReference type="InterPro" id="IPR000719">
    <property type="entry name" value="Prot_kinase_dom"/>
</dbReference>
<feature type="region of interest" description="Disordered" evidence="5">
    <location>
        <begin position="426"/>
        <end position="445"/>
    </location>
</feature>
<name>A0A975U8U3_9VIBR</name>
<organism evidence="7 8">
    <name type="scientific">Vibrio ostreae</name>
    <dbReference type="NCBI Taxonomy" id="2841925"/>
    <lineage>
        <taxon>Bacteria</taxon>
        <taxon>Pseudomonadati</taxon>
        <taxon>Pseudomonadota</taxon>
        <taxon>Gammaproteobacteria</taxon>
        <taxon>Vibrionales</taxon>
        <taxon>Vibrionaceae</taxon>
        <taxon>Vibrio</taxon>
    </lineage>
</organism>
<dbReference type="GO" id="GO:0005524">
    <property type="term" value="F:ATP binding"/>
    <property type="evidence" value="ECO:0007669"/>
    <property type="project" value="UniProtKB-KW"/>
</dbReference>
<keyword evidence="3 7" id="KW-0418">Kinase</keyword>
<dbReference type="Pfam" id="PF00069">
    <property type="entry name" value="Pkinase"/>
    <property type="match status" value="1"/>
</dbReference>
<dbReference type="InterPro" id="IPR011009">
    <property type="entry name" value="Kinase-like_dom_sf"/>
</dbReference>
<dbReference type="PANTHER" id="PTHR43289">
    <property type="entry name" value="MITOGEN-ACTIVATED PROTEIN KINASE KINASE KINASE 20-RELATED"/>
    <property type="match status" value="1"/>
</dbReference>
<dbReference type="RefSeq" id="WP_136487244.1">
    <property type="nucleotide sequence ID" value="NZ_CP076643.1"/>
</dbReference>
<keyword evidence="8" id="KW-1185">Reference proteome</keyword>
<evidence type="ECO:0000259" key="6">
    <source>
        <dbReference type="PROSITE" id="PS50011"/>
    </source>
</evidence>
<evidence type="ECO:0000313" key="8">
    <source>
        <dbReference type="Proteomes" id="UP000694232"/>
    </source>
</evidence>
<evidence type="ECO:0000256" key="4">
    <source>
        <dbReference type="ARBA" id="ARBA00022840"/>
    </source>
</evidence>
<dbReference type="SMART" id="SM00220">
    <property type="entry name" value="S_TKc"/>
    <property type="match status" value="1"/>
</dbReference>
<dbReference type="AlphaFoldDB" id="A0A975U8U3"/>
<keyword evidence="2" id="KW-0547">Nucleotide-binding</keyword>
<dbReference type="GO" id="GO:0004674">
    <property type="term" value="F:protein serine/threonine kinase activity"/>
    <property type="evidence" value="ECO:0007669"/>
    <property type="project" value="UniProtKB-KW"/>
</dbReference>
<proteinExistence type="predicted"/>
<dbReference type="Gene3D" id="1.10.510.10">
    <property type="entry name" value="Transferase(Phosphotransferase) domain 1"/>
    <property type="match status" value="1"/>
</dbReference>
<dbReference type="CDD" id="cd14014">
    <property type="entry name" value="STKc_PknB_like"/>
    <property type="match status" value="1"/>
</dbReference>
<dbReference type="PROSITE" id="PS00108">
    <property type="entry name" value="PROTEIN_KINASE_ST"/>
    <property type="match status" value="1"/>
</dbReference>
<keyword evidence="7" id="KW-0723">Serine/threonine-protein kinase</keyword>
<protein>
    <submittedName>
        <fullName evidence="7">Serine/threonine protein kinase</fullName>
    </submittedName>
</protein>
<dbReference type="PROSITE" id="PS50011">
    <property type="entry name" value="PROTEIN_KINASE_DOM"/>
    <property type="match status" value="1"/>
</dbReference>
<dbReference type="SUPFAM" id="SSF56112">
    <property type="entry name" value="Protein kinase-like (PK-like)"/>
    <property type="match status" value="1"/>
</dbReference>
<accession>A0A975U8U3</accession>
<dbReference type="PANTHER" id="PTHR43289:SF6">
    <property type="entry name" value="SERINE_THREONINE-PROTEIN KINASE NEKL-3"/>
    <property type="match status" value="1"/>
</dbReference>
<gene>
    <name evidence="7" type="ORF">KNV97_18295</name>
</gene>
<keyword evidence="1" id="KW-0808">Transferase</keyword>
<dbReference type="InterPro" id="IPR008271">
    <property type="entry name" value="Ser/Thr_kinase_AS"/>
</dbReference>
<dbReference type="EMBL" id="CP076643">
    <property type="protein sequence ID" value="QXO17323.1"/>
    <property type="molecule type" value="Genomic_DNA"/>
</dbReference>
<keyword evidence="4" id="KW-0067">ATP-binding</keyword>
<evidence type="ECO:0000256" key="3">
    <source>
        <dbReference type="ARBA" id="ARBA00022777"/>
    </source>
</evidence>
<dbReference type="KEGG" id="vos:KNV97_18295"/>